<feature type="signal peptide" evidence="11">
    <location>
        <begin position="1"/>
        <end position="20"/>
    </location>
</feature>
<evidence type="ECO:0000256" key="4">
    <source>
        <dbReference type="ARBA" id="ARBA00022651"/>
    </source>
</evidence>
<keyword evidence="4" id="KW-0858">Xylan degradation</keyword>
<proteinExistence type="predicted"/>
<comment type="subcellular location">
    <subcellularLocation>
        <location evidence="1">Secreted</location>
    </subcellularLocation>
</comment>
<evidence type="ECO:0000256" key="1">
    <source>
        <dbReference type="ARBA" id="ARBA00004613"/>
    </source>
</evidence>
<feature type="region of interest" description="Disordered" evidence="10">
    <location>
        <begin position="313"/>
        <end position="342"/>
    </location>
</feature>
<comment type="catalytic activity">
    <reaction evidence="9">
        <text>feruloyl-polysaccharide + H2O = ferulate + polysaccharide.</text>
        <dbReference type="EC" id="3.1.1.73"/>
    </reaction>
</comment>
<dbReference type="GO" id="GO:0045493">
    <property type="term" value="P:xylan catabolic process"/>
    <property type="evidence" value="ECO:0007669"/>
    <property type="project" value="UniProtKB-KW"/>
</dbReference>
<keyword evidence="3" id="KW-0964">Secreted</keyword>
<dbReference type="PANTHER" id="PTHR38050">
    <property type="match status" value="1"/>
</dbReference>
<comment type="caution">
    <text evidence="12">The sequence shown here is derived from an EMBL/GenBank/DDBJ whole genome shotgun (WGS) entry which is preliminary data.</text>
</comment>
<evidence type="ECO:0000313" key="12">
    <source>
        <dbReference type="EMBL" id="KAK6345680.1"/>
    </source>
</evidence>
<evidence type="ECO:0000313" key="13">
    <source>
        <dbReference type="Proteomes" id="UP001313282"/>
    </source>
</evidence>
<name>A0AAN8MRN0_9PEZI</name>
<dbReference type="InterPro" id="IPR043595">
    <property type="entry name" value="FaeB/C/D"/>
</dbReference>
<dbReference type="PANTHER" id="PTHR38050:SF2">
    <property type="entry name" value="FERULOYL ESTERASE C-RELATED"/>
    <property type="match status" value="1"/>
</dbReference>
<dbReference type="GO" id="GO:0005576">
    <property type="term" value="C:extracellular region"/>
    <property type="evidence" value="ECO:0007669"/>
    <property type="project" value="UniProtKB-SubCell"/>
</dbReference>
<dbReference type="SUPFAM" id="SSF53474">
    <property type="entry name" value="alpha/beta-Hydrolases"/>
    <property type="match status" value="1"/>
</dbReference>
<accession>A0AAN8MRN0</accession>
<evidence type="ECO:0000256" key="10">
    <source>
        <dbReference type="SAM" id="MobiDB-lite"/>
    </source>
</evidence>
<evidence type="ECO:0000256" key="3">
    <source>
        <dbReference type="ARBA" id="ARBA00022525"/>
    </source>
</evidence>
<gene>
    <name evidence="12" type="ORF">TWF718_007589</name>
</gene>
<keyword evidence="13" id="KW-1185">Reference proteome</keyword>
<evidence type="ECO:0000256" key="11">
    <source>
        <dbReference type="SAM" id="SignalP"/>
    </source>
</evidence>
<feature type="chain" id="PRO_5042915434" description="feruloyl esterase" evidence="11">
    <location>
        <begin position="21"/>
        <end position="381"/>
    </location>
</feature>
<evidence type="ECO:0000256" key="2">
    <source>
        <dbReference type="ARBA" id="ARBA00013091"/>
    </source>
</evidence>
<reference evidence="12 13" key="1">
    <citation type="submission" date="2019-10" db="EMBL/GenBank/DDBJ databases">
        <authorList>
            <person name="Palmer J.M."/>
        </authorList>
    </citation>
    <scope>NUCLEOTIDE SEQUENCE [LARGE SCALE GENOMIC DNA]</scope>
    <source>
        <strain evidence="12 13">TWF718</strain>
    </source>
</reference>
<evidence type="ECO:0000256" key="9">
    <source>
        <dbReference type="ARBA" id="ARBA00034075"/>
    </source>
</evidence>
<keyword evidence="5 11" id="KW-0732">Signal</keyword>
<evidence type="ECO:0000256" key="7">
    <source>
        <dbReference type="ARBA" id="ARBA00023277"/>
    </source>
</evidence>
<keyword evidence="8" id="KW-0624">Polysaccharide degradation</keyword>
<protein>
    <recommendedName>
        <fullName evidence="2">feruloyl esterase</fullName>
        <ecNumber evidence="2">3.1.1.73</ecNumber>
    </recommendedName>
</protein>
<keyword evidence="6" id="KW-0378">Hydrolase</keyword>
<dbReference type="Gene3D" id="3.40.50.1820">
    <property type="entry name" value="alpha/beta hydrolase"/>
    <property type="match status" value="1"/>
</dbReference>
<dbReference type="AlphaFoldDB" id="A0AAN8MRN0"/>
<feature type="compositionally biased region" description="Low complexity" evidence="10">
    <location>
        <begin position="319"/>
        <end position="342"/>
    </location>
</feature>
<dbReference type="Proteomes" id="UP001313282">
    <property type="component" value="Unassembled WGS sequence"/>
</dbReference>
<evidence type="ECO:0000256" key="8">
    <source>
        <dbReference type="ARBA" id="ARBA00023326"/>
    </source>
</evidence>
<organism evidence="12 13">
    <name type="scientific">Orbilia javanica</name>
    <dbReference type="NCBI Taxonomy" id="47235"/>
    <lineage>
        <taxon>Eukaryota</taxon>
        <taxon>Fungi</taxon>
        <taxon>Dikarya</taxon>
        <taxon>Ascomycota</taxon>
        <taxon>Pezizomycotina</taxon>
        <taxon>Orbiliomycetes</taxon>
        <taxon>Orbiliales</taxon>
        <taxon>Orbiliaceae</taxon>
        <taxon>Orbilia</taxon>
    </lineage>
</organism>
<sequence length="381" mass="40624">MIRLLPPLLTLFAVIASVIADDTPGCGKDVSSAFIGRTQRLSIISSGTNRTFYLHLPQRYEPDEDYPVILGFHGAPGIGIHFEADTMFSSPRWGSDKILVFPDALGGIWATGMEGNMTTPLEQDLQFMTDLLDYLRNNYCVDNEKIYATGISNGGGFLNRIACDPTVGANFAAFAPDAGAYTGFQPGGNATCNPYKTPIPIISFHGTNDTTIPYTGRNDSIPTPPIEYWLQGWIERNKCGTAKETVYNKTAIHLSWDCDGVKDAMQHFKVEGMGHVWPSTEENFSQLISGGKPTVVEANRLILEFFERWEVEDRGTGTGEAPTTASTAGPSETSTAGATTTEAGAAATTTAAGGGNAGGRVGVGMWSLAVSVIGAVFLIGA</sequence>
<dbReference type="EC" id="3.1.1.73" evidence="2"/>
<evidence type="ECO:0000256" key="5">
    <source>
        <dbReference type="ARBA" id="ARBA00022729"/>
    </source>
</evidence>
<dbReference type="InterPro" id="IPR029058">
    <property type="entry name" value="AB_hydrolase_fold"/>
</dbReference>
<keyword evidence="7" id="KW-0119">Carbohydrate metabolism</keyword>
<dbReference type="EMBL" id="JAVHNR010000004">
    <property type="protein sequence ID" value="KAK6345680.1"/>
    <property type="molecule type" value="Genomic_DNA"/>
</dbReference>
<evidence type="ECO:0000256" key="6">
    <source>
        <dbReference type="ARBA" id="ARBA00022801"/>
    </source>
</evidence>
<dbReference type="GO" id="GO:0030600">
    <property type="term" value="F:feruloyl esterase activity"/>
    <property type="evidence" value="ECO:0007669"/>
    <property type="project" value="UniProtKB-EC"/>
</dbReference>